<organism evidence="6 7">
    <name type="scientific">Streptomyces lavendulocolor</name>
    <dbReference type="NCBI Taxonomy" id="67316"/>
    <lineage>
        <taxon>Bacteria</taxon>
        <taxon>Bacillati</taxon>
        <taxon>Actinomycetota</taxon>
        <taxon>Actinomycetes</taxon>
        <taxon>Kitasatosporales</taxon>
        <taxon>Streptomycetaceae</taxon>
        <taxon>Streptomyces</taxon>
    </lineage>
</organism>
<dbReference type="SUPFAM" id="SSF52402">
    <property type="entry name" value="Adenine nucleotide alpha hydrolases-like"/>
    <property type="match status" value="1"/>
</dbReference>
<evidence type="ECO:0000313" key="7">
    <source>
        <dbReference type="Proteomes" id="UP001550378"/>
    </source>
</evidence>
<feature type="domain" description="Asparagine synthetase" evidence="5">
    <location>
        <begin position="219"/>
        <end position="605"/>
    </location>
</feature>
<accession>A0ABV2W6K3</accession>
<protein>
    <recommendedName>
        <fullName evidence="2">asparagine synthase (glutamine-hydrolyzing)</fullName>
        <ecNumber evidence="2">6.3.5.4</ecNumber>
    </recommendedName>
</protein>
<dbReference type="RefSeq" id="WP_359659224.1">
    <property type="nucleotide sequence ID" value="NZ_JBEXZP010000514.1"/>
</dbReference>
<dbReference type="Proteomes" id="UP001550378">
    <property type="component" value="Unassembled WGS sequence"/>
</dbReference>
<comment type="caution">
    <text evidence="6">The sequence shown here is derived from an EMBL/GenBank/DDBJ whole genome shotgun (WGS) entry which is preliminary data.</text>
</comment>
<dbReference type="EC" id="6.3.5.4" evidence="2"/>
<dbReference type="InterPro" id="IPR001962">
    <property type="entry name" value="Asn_synthase"/>
</dbReference>
<dbReference type="Gene3D" id="3.40.50.620">
    <property type="entry name" value="HUPs"/>
    <property type="match status" value="1"/>
</dbReference>
<dbReference type="Pfam" id="PF00733">
    <property type="entry name" value="Asn_synthase"/>
    <property type="match status" value="1"/>
</dbReference>
<comment type="pathway">
    <text evidence="1">Amino-acid biosynthesis; L-asparagine biosynthesis; L-asparagine from L-aspartate (L-Gln route): step 1/1.</text>
</comment>
<dbReference type="InterPro" id="IPR051786">
    <property type="entry name" value="ASN_synthetase/amidase"/>
</dbReference>
<evidence type="ECO:0000256" key="4">
    <source>
        <dbReference type="ARBA" id="ARBA00048741"/>
    </source>
</evidence>
<dbReference type="PANTHER" id="PTHR43284:SF1">
    <property type="entry name" value="ASPARAGINE SYNTHETASE"/>
    <property type="match status" value="1"/>
</dbReference>
<dbReference type="EMBL" id="JBEXZR010000014">
    <property type="protein sequence ID" value="MEU0709152.1"/>
    <property type="molecule type" value="Genomic_DNA"/>
</dbReference>
<proteinExistence type="predicted"/>
<keyword evidence="3" id="KW-0061">Asparagine biosynthesis</keyword>
<evidence type="ECO:0000256" key="2">
    <source>
        <dbReference type="ARBA" id="ARBA00012737"/>
    </source>
</evidence>
<name>A0ABV2W6K3_9ACTN</name>
<comment type="catalytic activity">
    <reaction evidence="4">
        <text>L-aspartate + L-glutamine + ATP + H2O = L-asparagine + L-glutamate + AMP + diphosphate + H(+)</text>
        <dbReference type="Rhea" id="RHEA:12228"/>
        <dbReference type="ChEBI" id="CHEBI:15377"/>
        <dbReference type="ChEBI" id="CHEBI:15378"/>
        <dbReference type="ChEBI" id="CHEBI:29985"/>
        <dbReference type="ChEBI" id="CHEBI:29991"/>
        <dbReference type="ChEBI" id="CHEBI:30616"/>
        <dbReference type="ChEBI" id="CHEBI:33019"/>
        <dbReference type="ChEBI" id="CHEBI:58048"/>
        <dbReference type="ChEBI" id="CHEBI:58359"/>
        <dbReference type="ChEBI" id="CHEBI:456215"/>
        <dbReference type="EC" id="6.3.5.4"/>
    </reaction>
</comment>
<keyword evidence="3" id="KW-0028">Amino-acid biosynthesis</keyword>
<sequence>MTTGTPFPTGASWFLVLPDTDAVAGLAARARSGAVQEIRHASGRPWLLGRWPARGMTTAVCGRTRLCVLGQHAVTEREAERAAGGGSPEAAERLARTWPGSHHLLASFDGDVLVGGTVSGVRSLFVAPARGAHGAYVAGDRADVLADLAGAEPDEGRLAVQLLSPGILHPLTAQTVWRGVDVVPGDHRLRLDHDGHVRTSRCWSPPPAELSLAEGARLVRDRLADAVAVRVADGAPVSADLGGVDSTAVVCTAVRSGAELVAYTAAIHDVLGDDVTYARRTAEALHPPNALEHHVVPATAVPLTFDGVHELEDDLDTPSMYSVNRHRRMYIIERAAERGSSLHLSGMGGDELFAGAAAHVHGLLRRHPRTGWRHARGFVSRHRWSRRTAVRQLLDGRSYGAWLHQVARDLTLPQPPMSVPLFEWGIPPRLPPWATGRAVEAVRDHILAQAPEAQALGDGHGVHRELATIRTLARFARHVQQMSEPLGVTFASPYYDDLLIEAALAVRPEERVTPWRYKPLIEEAMRGVVPDVSRLRTTKAHAAFEEETGLRRHRSSLLALWDDARLRRLGLIDVETLREWCRRPLAADLESALLHATVGCEVWLRSREESAGRRGRPRTDMGGIPA</sequence>
<dbReference type="PANTHER" id="PTHR43284">
    <property type="entry name" value="ASPARAGINE SYNTHETASE (GLUTAMINE-HYDROLYZING)"/>
    <property type="match status" value="1"/>
</dbReference>
<gene>
    <name evidence="6" type="ORF">ABZ508_17485</name>
</gene>
<evidence type="ECO:0000256" key="1">
    <source>
        <dbReference type="ARBA" id="ARBA00005187"/>
    </source>
</evidence>
<evidence type="ECO:0000259" key="5">
    <source>
        <dbReference type="Pfam" id="PF00733"/>
    </source>
</evidence>
<evidence type="ECO:0000313" key="6">
    <source>
        <dbReference type="EMBL" id="MEU0709152.1"/>
    </source>
</evidence>
<evidence type="ECO:0000256" key="3">
    <source>
        <dbReference type="ARBA" id="ARBA00022888"/>
    </source>
</evidence>
<dbReference type="InterPro" id="IPR014729">
    <property type="entry name" value="Rossmann-like_a/b/a_fold"/>
</dbReference>
<reference evidence="6 7" key="1">
    <citation type="submission" date="2024-06" db="EMBL/GenBank/DDBJ databases">
        <title>The Natural Products Discovery Center: Release of the First 8490 Sequenced Strains for Exploring Actinobacteria Biosynthetic Diversity.</title>
        <authorList>
            <person name="Kalkreuter E."/>
            <person name="Kautsar S.A."/>
            <person name="Yang D."/>
            <person name="Bader C.D."/>
            <person name="Teijaro C.N."/>
            <person name="Fluegel L."/>
            <person name="Davis C.M."/>
            <person name="Simpson J.R."/>
            <person name="Lauterbach L."/>
            <person name="Steele A.D."/>
            <person name="Gui C."/>
            <person name="Meng S."/>
            <person name="Li G."/>
            <person name="Viehrig K."/>
            <person name="Ye F."/>
            <person name="Su P."/>
            <person name="Kiefer A.F."/>
            <person name="Nichols A."/>
            <person name="Cepeda A.J."/>
            <person name="Yan W."/>
            <person name="Fan B."/>
            <person name="Jiang Y."/>
            <person name="Adhikari A."/>
            <person name="Zheng C.-J."/>
            <person name="Schuster L."/>
            <person name="Cowan T.M."/>
            <person name="Smanski M.J."/>
            <person name="Chevrette M.G."/>
            <person name="De Carvalho L.P.S."/>
            <person name="Shen B."/>
        </authorList>
    </citation>
    <scope>NUCLEOTIDE SEQUENCE [LARGE SCALE GENOMIC DNA]</scope>
    <source>
        <strain evidence="6 7">NPDC006337</strain>
    </source>
</reference>
<keyword evidence="7" id="KW-1185">Reference proteome</keyword>